<dbReference type="Pfam" id="PF01022">
    <property type="entry name" value="HTH_5"/>
    <property type="match status" value="1"/>
</dbReference>
<keyword evidence="4" id="KW-1185">Reference proteome</keyword>
<dbReference type="NCBIfam" id="NF033788">
    <property type="entry name" value="HTH_metalloreg"/>
    <property type="match status" value="1"/>
</dbReference>
<dbReference type="InterPro" id="IPR001845">
    <property type="entry name" value="HTH_ArsR_DNA-bd_dom"/>
</dbReference>
<accession>A0ABU1BI86</accession>
<evidence type="ECO:0000313" key="3">
    <source>
        <dbReference type="EMBL" id="MDQ9094183.1"/>
    </source>
</evidence>
<evidence type="ECO:0000313" key="4">
    <source>
        <dbReference type="Proteomes" id="UP001226574"/>
    </source>
</evidence>
<dbReference type="Gene3D" id="1.10.10.10">
    <property type="entry name" value="Winged helix-like DNA-binding domain superfamily/Winged helix DNA-binding domain"/>
    <property type="match status" value="1"/>
</dbReference>
<keyword evidence="1" id="KW-0059">Arsenical resistance</keyword>
<protein>
    <submittedName>
        <fullName evidence="3">Metalloregulator ArsR/SmtB family transcription factor</fullName>
    </submittedName>
</protein>
<dbReference type="InterPro" id="IPR036196">
    <property type="entry name" value="Ptyr_pPase_sf"/>
</dbReference>
<evidence type="ECO:0000256" key="1">
    <source>
        <dbReference type="ARBA" id="ARBA00022849"/>
    </source>
</evidence>
<dbReference type="EMBL" id="JAVIFY010000036">
    <property type="protein sequence ID" value="MDQ9094183.1"/>
    <property type="molecule type" value="Genomic_DNA"/>
</dbReference>
<name>A0ABU1BI86_PSEHA</name>
<dbReference type="PROSITE" id="PS50987">
    <property type="entry name" value="HTH_ARSR_2"/>
    <property type="match status" value="1"/>
</dbReference>
<gene>
    <name evidence="3" type="ORF">RC083_21725</name>
</gene>
<dbReference type="RefSeq" id="WP_016710028.1">
    <property type="nucleotide sequence ID" value="NZ_JAVIFY010000036.1"/>
</dbReference>
<evidence type="ECO:0000259" key="2">
    <source>
        <dbReference type="PROSITE" id="PS50987"/>
    </source>
</evidence>
<dbReference type="InterPro" id="IPR036390">
    <property type="entry name" value="WH_DNA-bd_sf"/>
</dbReference>
<feature type="domain" description="HTH arsR-type" evidence="2">
    <location>
        <begin position="160"/>
        <end position="254"/>
    </location>
</feature>
<dbReference type="PANTHER" id="PTHR43428">
    <property type="entry name" value="ARSENATE REDUCTASE"/>
    <property type="match status" value="1"/>
</dbReference>
<dbReference type="SMART" id="SM00418">
    <property type="entry name" value="HTH_ARSR"/>
    <property type="match status" value="1"/>
</dbReference>
<comment type="caution">
    <text evidence="3">The sequence shown here is derived from an EMBL/GenBank/DDBJ whole genome shotgun (WGS) entry which is preliminary data.</text>
</comment>
<organism evidence="3 4">
    <name type="scientific">Pseudoalteromonas haloplanktis</name>
    <name type="common">Alteromonas haloplanktis</name>
    <dbReference type="NCBI Taxonomy" id="228"/>
    <lineage>
        <taxon>Bacteria</taxon>
        <taxon>Pseudomonadati</taxon>
        <taxon>Pseudomonadota</taxon>
        <taxon>Gammaproteobacteria</taxon>
        <taxon>Alteromonadales</taxon>
        <taxon>Pseudoalteromonadaceae</taxon>
        <taxon>Pseudoalteromonas</taxon>
    </lineage>
</organism>
<dbReference type="CDD" id="cd00090">
    <property type="entry name" value="HTH_ARSR"/>
    <property type="match status" value="1"/>
</dbReference>
<dbReference type="SMART" id="SM00226">
    <property type="entry name" value="LMWPc"/>
    <property type="match status" value="1"/>
</dbReference>
<proteinExistence type="predicted"/>
<dbReference type="Gene3D" id="3.40.50.2300">
    <property type="match status" value="1"/>
</dbReference>
<dbReference type="SUPFAM" id="SSF46785">
    <property type="entry name" value="Winged helix' DNA-binding domain"/>
    <property type="match status" value="1"/>
</dbReference>
<dbReference type="SUPFAM" id="SSF52788">
    <property type="entry name" value="Phosphotyrosine protein phosphatases I"/>
    <property type="match status" value="1"/>
</dbReference>
<dbReference type="Pfam" id="PF01451">
    <property type="entry name" value="LMWPc"/>
    <property type="match status" value="1"/>
</dbReference>
<dbReference type="InterPro" id="IPR023485">
    <property type="entry name" value="Ptyr_pPase"/>
</dbReference>
<reference evidence="3 4" key="1">
    <citation type="submission" date="2023-08" db="EMBL/GenBank/DDBJ databases">
        <title>Pseudoalteromonas haloplanktis LL1 genome.</title>
        <authorList>
            <person name="Wu S."/>
        </authorList>
    </citation>
    <scope>NUCLEOTIDE SEQUENCE [LARGE SCALE GENOMIC DNA]</scope>
    <source>
        <strain evidence="3 4">LL1</strain>
    </source>
</reference>
<dbReference type="InterPro" id="IPR036388">
    <property type="entry name" value="WH-like_DNA-bd_sf"/>
</dbReference>
<dbReference type="InterPro" id="IPR011991">
    <property type="entry name" value="ArsR-like_HTH"/>
</dbReference>
<dbReference type="PRINTS" id="PR00778">
    <property type="entry name" value="HTHARSR"/>
</dbReference>
<dbReference type="CDD" id="cd16345">
    <property type="entry name" value="LMWP_ArsC"/>
    <property type="match status" value="1"/>
</dbReference>
<dbReference type="PANTHER" id="PTHR43428:SF1">
    <property type="entry name" value="ARSENATE REDUCTASE"/>
    <property type="match status" value="1"/>
</dbReference>
<sequence length="279" mass="31731">MNNQTSTKRSVLFLCTGNSARSQMAEALLRHKAGDQFEISSAGTSPEEIDSRTLDALKKFGLTIDELKSQSIEEFSGQEFDFVITLCDKANQECRNFPGAKAQLAWDFPDPKERTCNNPFATTLSELNNRLSMFILLESKNQPSNKTQPTLRIDEQISALDNISIDPISFYKCLTDDIRLKTLMLTNYHGELCVCEIMEALQEDSQPKVSRNLAVLKRANIITDRKHGQWVFYKINPELPLWIKKVISETTENNLPLIAKNLENLTNMCNRPSKTDFCR</sequence>
<dbReference type="Proteomes" id="UP001226574">
    <property type="component" value="Unassembled WGS sequence"/>
</dbReference>